<organism evidence="2 3">
    <name type="scientific">Nonomuraea polychroma</name>
    <dbReference type="NCBI Taxonomy" id="46176"/>
    <lineage>
        <taxon>Bacteria</taxon>
        <taxon>Bacillati</taxon>
        <taxon>Actinomycetota</taxon>
        <taxon>Actinomycetes</taxon>
        <taxon>Streptosporangiales</taxon>
        <taxon>Streptosporangiaceae</taxon>
        <taxon>Nonomuraea</taxon>
    </lineage>
</organism>
<keyword evidence="3" id="KW-1185">Reference proteome</keyword>
<feature type="compositionally biased region" description="Pro residues" evidence="1">
    <location>
        <begin position="60"/>
        <end position="70"/>
    </location>
</feature>
<evidence type="ECO:0000313" key="2">
    <source>
        <dbReference type="EMBL" id="RVX42810.1"/>
    </source>
</evidence>
<feature type="region of interest" description="Disordered" evidence="1">
    <location>
        <begin position="107"/>
        <end position="158"/>
    </location>
</feature>
<evidence type="ECO:0000256" key="1">
    <source>
        <dbReference type="SAM" id="MobiDB-lite"/>
    </source>
</evidence>
<proteinExistence type="predicted"/>
<dbReference type="AlphaFoldDB" id="A0A438MAP6"/>
<feature type="region of interest" description="Disordered" evidence="1">
    <location>
        <begin position="196"/>
        <end position="236"/>
    </location>
</feature>
<sequence length="236" mass="25527">MPHPASDPPTAPHPWAVALRNAIHPKAQQPQTPAWLEARMQAPWPSRPSAGEAPVRLRHPAPPPRRPSPAPVAHALPVGRAPYPRARAAFQLNDAMTKSGACAITLRTTTKDTSRGTNRRSPPQVANALRRARSRSTSDDQRKKIRPTRQDARRSQIGTRVYSVRNAPSPGHCPTASLTESPLKWMLLEVRTSAGLDGGHQRLPQGDLHLADAAGSVPGKRDAPCRPAQRATPDSS</sequence>
<gene>
    <name evidence="2" type="ORF">EDD27_5475</name>
</gene>
<reference evidence="2 3" key="1">
    <citation type="submission" date="2019-01" db="EMBL/GenBank/DDBJ databases">
        <title>Sequencing the genomes of 1000 actinobacteria strains.</title>
        <authorList>
            <person name="Klenk H.-P."/>
        </authorList>
    </citation>
    <scope>NUCLEOTIDE SEQUENCE [LARGE SCALE GENOMIC DNA]</scope>
    <source>
        <strain evidence="2 3">DSM 43925</strain>
    </source>
</reference>
<comment type="caution">
    <text evidence="2">The sequence shown here is derived from an EMBL/GenBank/DDBJ whole genome shotgun (WGS) entry which is preliminary data.</text>
</comment>
<feature type="compositionally biased region" description="Pro residues" evidence="1">
    <location>
        <begin position="1"/>
        <end position="12"/>
    </location>
</feature>
<protein>
    <submittedName>
        <fullName evidence="2">Uncharacterized protein</fullName>
    </submittedName>
</protein>
<dbReference type="EMBL" id="SAUN01000001">
    <property type="protein sequence ID" value="RVX42810.1"/>
    <property type="molecule type" value="Genomic_DNA"/>
</dbReference>
<feature type="compositionally biased region" description="Basic and acidic residues" evidence="1">
    <location>
        <begin position="136"/>
        <end position="154"/>
    </location>
</feature>
<evidence type="ECO:0000313" key="3">
    <source>
        <dbReference type="Proteomes" id="UP000284824"/>
    </source>
</evidence>
<name>A0A438MAP6_9ACTN</name>
<accession>A0A438MAP6</accession>
<dbReference type="Proteomes" id="UP000284824">
    <property type="component" value="Unassembled WGS sequence"/>
</dbReference>
<feature type="region of interest" description="Disordered" evidence="1">
    <location>
        <begin position="1"/>
        <end position="78"/>
    </location>
</feature>